<feature type="binding site" evidence="10">
    <location>
        <begin position="113"/>
        <end position="115"/>
    </location>
    <ligand>
        <name>thiamine diphosphate</name>
        <dbReference type="ChEBI" id="CHEBI:58937"/>
    </ligand>
</feature>
<evidence type="ECO:0000256" key="7">
    <source>
        <dbReference type="ARBA" id="ARBA00022977"/>
    </source>
</evidence>
<dbReference type="CDD" id="cd02007">
    <property type="entry name" value="TPP_DXS"/>
    <property type="match status" value="1"/>
</dbReference>
<dbReference type="RefSeq" id="WP_305990920.1">
    <property type="nucleotide sequence ID" value="NZ_JAVAMP010000002.1"/>
</dbReference>
<dbReference type="InterPro" id="IPR005477">
    <property type="entry name" value="Dxylulose-5-P_synthase"/>
</dbReference>
<dbReference type="Gene3D" id="3.40.50.970">
    <property type="match status" value="2"/>
</dbReference>
<protein>
    <recommendedName>
        <fullName evidence="10">1-deoxy-D-xylulose-5-phosphate synthase</fullName>
        <ecNumber evidence="10">2.2.1.7</ecNumber>
    </recommendedName>
    <alternativeName>
        <fullName evidence="10">1-deoxyxylulose-5-phosphate synthase</fullName>
        <shortName evidence="10">DXP synthase</shortName>
        <shortName evidence="10">DXPS</shortName>
    </alternativeName>
</protein>
<comment type="caution">
    <text evidence="12">The sequence shown here is derived from an EMBL/GenBank/DDBJ whole genome shotgun (WGS) entry which is preliminary data.</text>
</comment>
<dbReference type="Pfam" id="PF02780">
    <property type="entry name" value="Transketolase_C"/>
    <property type="match status" value="1"/>
</dbReference>
<evidence type="ECO:0000256" key="3">
    <source>
        <dbReference type="ARBA" id="ARBA00011738"/>
    </source>
</evidence>
<feature type="binding site" evidence="10">
    <location>
        <begin position="145"/>
        <end position="146"/>
    </location>
    <ligand>
        <name>thiamine diphosphate</name>
        <dbReference type="ChEBI" id="CHEBI:58937"/>
    </ligand>
</feature>
<evidence type="ECO:0000256" key="5">
    <source>
        <dbReference type="ARBA" id="ARBA00022723"/>
    </source>
</evidence>
<dbReference type="Pfam" id="PF02779">
    <property type="entry name" value="Transket_pyr"/>
    <property type="match status" value="1"/>
</dbReference>
<feature type="binding site" evidence="10">
    <location>
        <position position="173"/>
    </location>
    <ligand>
        <name>Mg(2+)</name>
        <dbReference type="ChEBI" id="CHEBI:18420"/>
    </ligand>
</feature>
<comment type="subunit">
    <text evidence="3 10">Homodimer.</text>
</comment>
<dbReference type="PANTHER" id="PTHR43322">
    <property type="entry name" value="1-D-DEOXYXYLULOSE 5-PHOSPHATE SYNTHASE-RELATED"/>
    <property type="match status" value="1"/>
</dbReference>
<evidence type="ECO:0000256" key="1">
    <source>
        <dbReference type="ARBA" id="ARBA00004980"/>
    </source>
</evidence>
<evidence type="ECO:0000256" key="10">
    <source>
        <dbReference type="HAMAP-Rule" id="MF_00315"/>
    </source>
</evidence>
<evidence type="ECO:0000256" key="2">
    <source>
        <dbReference type="ARBA" id="ARBA00011081"/>
    </source>
</evidence>
<keyword evidence="8 10" id="KW-0786">Thiamine pyrophosphate</keyword>
<comment type="catalytic activity">
    <reaction evidence="10">
        <text>D-glyceraldehyde 3-phosphate + pyruvate + H(+) = 1-deoxy-D-xylulose 5-phosphate + CO2</text>
        <dbReference type="Rhea" id="RHEA:12605"/>
        <dbReference type="ChEBI" id="CHEBI:15361"/>
        <dbReference type="ChEBI" id="CHEBI:15378"/>
        <dbReference type="ChEBI" id="CHEBI:16526"/>
        <dbReference type="ChEBI" id="CHEBI:57792"/>
        <dbReference type="ChEBI" id="CHEBI:59776"/>
        <dbReference type="EC" id="2.2.1.7"/>
    </reaction>
</comment>
<dbReference type="EMBL" id="JAVAMP010000002">
    <property type="protein sequence ID" value="MDP5273610.1"/>
    <property type="molecule type" value="Genomic_DNA"/>
</dbReference>
<organism evidence="12 13">
    <name type="scientific">Chengkuizengella axinellae</name>
    <dbReference type="NCBI Taxonomy" id="3064388"/>
    <lineage>
        <taxon>Bacteria</taxon>
        <taxon>Bacillati</taxon>
        <taxon>Bacillota</taxon>
        <taxon>Bacilli</taxon>
        <taxon>Bacillales</taxon>
        <taxon>Paenibacillaceae</taxon>
        <taxon>Chengkuizengella</taxon>
    </lineage>
</organism>
<accession>A0ABT9IW70</accession>
<feature type="domain" description="Transketolase-like pyrimidine-binding" evidence="11">
    <location>
        <begin position="317"/>
        <end position="482"/>
    </location>
</feature>
<keyword evidence="7 10" id="KW-0784">Thiamine biosynthesis</keyword>
<name>A0ABT9IW70_9BACL</name>
<dbReference type="PROSITE" id="PS00802">
    <property type="entry name" value="TRANSKETOLASE_2"/>
    <property type="match status" value="1"/>
</dbReference>
<evidence type="ECO:0000256" key="9">
    <source>
        <dbReference type="ARBA" id="ARBA00023229"/>
    </source>
</evidence>
<dbReference type="NCBIfam" id="TIGR00204">
    <property type="entry name" value="dxs"/>
    <property type="match status" value="1"/>
</dbReference>
<dbReference type="EC" id="2.2.1.7" evidence="10"/>
<comment type="function">
    <text evidence="10">Catalyzes the acyloin condensation reaction between C atoms 2 and 3 of pyruvate and glyceraldehyde 3-phosphate to yield 1-deoxy-D-xylulose-5-phosphate (DXP).</text>
</comment>
<sequence length="635" mass="70671">MELDKINHPNDIKKFSVKELEDLAQQIREFLIQKLSVTGGHLAPNLGVVELTIVLHYLFESPKDKFIFDVGHQSYVHKILTGRKDEFDTLRQYKGLCGYIKRSESEHDVWEAGHSSTSLSAAMGMALARDLKDESNHVIALIGDGAMTGGMALEALNHIGHEKKKMIVVLNDNEMSIAPNVGAIHNHLSKIRSDKHYLKAKEEAQQILKKIPKVGGTLAKTIERLKDSMKYLMVSGILFEELGFNYIGPIDGHNIELLMEAFKQADKVDGPTLIHVVTVKGKGYSPAEIDSHKWHGVGPYKLEPDLNEKEKKGKSTPSYSNVFSSALIDLAKSDDRIVGITAAMPSGTALNKFADHFPGRMIDVGIAEQHATTMCAGLADIGMKPFFAVYSTFLQRAYDQLVHDVCRQKLNVVFAIDRAGLVGDDGETHQGVYDLAYMRHIPNIVIMVPKDENELQHMVKTAVDYNDGPIAFRYPRGAGIGVKMDDEKKSLPIGSWEVVKEGDHVAVLAVGPMVRLAEEAAKELEKENIYLEVINARFVKPLDHDMLKNLAENDKALIILEEGSMQGGLGSAILEFYSREEIFNVKVKQLGYPDYFVEHGSVKYQREEIGLTVDNIVKQVKGMYNLKNGVLNLKN</sequence>
<evidence type="ECO:0000313" key="12">
    <source>
        <dbReference type="EMBL" id="MDP5273610.1"/>
    </source>
</evidence>
<feature type="binding site" evidence="10">
    <location>
        <position position="144"/>
    </location>
    <ligand>
        <name>Mg(2+)</name>
        <dbReference type="ChEBI" id="CHEBI:18420"/>
    </ligand>
</feature>
<keyword evidence="5 10" id="KW-0479">Metal-binding</keyword>
<dbReference type="InterPro" id="IPR049557">
    <property type="entry name" value="Transketolase_CS"/>
</dbReference>
<proteinExistence type="inferred from homology"/>
<keyword evidence="6 10" id="KW-0460">Magnesium</keyword>
<evidence type="ECO:0000259" key="11">
    <source>
        <dbReference type="SMART" id="SM00861"/>
    </source>
</evidence>
<dbReference type="InterPro" id="IPR005475">
    <property type="entry name" value="Transketolase-like_Pyr-bd"/>
</dbReference>
<dbReference type="Proteomes" id="UP001231941">
    <property type="component" value="Unassembled WGS sequence"/>
</dbReference>
<evidence type="ECO:0000256" key="8">
    <source>
        <dbReference type="ARBA" id="ARBA00023052"/>
    </source>
</evidence>
<dbReference type="InterPro" id="IPR020826">
    <property type="entry name" value="Transketolase_BS"/>
</dbReference>
<feature type="binding site" evidence="10">
    <location>
        <position position="173"/>
    </location>
    <ligand>
        <name>thiamine diphosphate</name>
        <dbReference type="ChEBI" id="CHEBI:58937"/>
    </ligand>
</feature>
<dbReference type="GO" id="GO:0008661">
    <property type="term" value="F:1-deoxy-D-xylulose-5-phosphate synthase activity"/>
    <property type="evidence" value="ECO:0007669"/>
    <property type="project" value="UniProtKB-EC"/>
</dbReference>
<dbReference type="SMART" id="SM00861">
    <property type="entry name" value="Transket_pyr"/>
    <property type="match status" value="1"/>
</dbReference>
<dbReference type="CDD" id="cd07033">
    <property type="entry name" value="TPP_PYR_DXS_TK_like"/>
    <property type="match status" value="1"/>
</dbReference>
<dbReference type="Gene3D" id="3.40.50.920">
    <property type="match status" value="1"/>
</dbReference>
<feature type="binding site" evidence="10">
    <location>
        <position position="72"/>
    </location>
    <ligand>
        <name>thiamine diphosphate</name>
        <dbReference type="ChEBI" id="CHEBI:58937"/>
    </ligand>
</feature>
<dbReference type="InterPro" id="IPR009014">
    <property type="entry name" value="Transketo_C/PFOR_II"/>
</dbReference>
<dbReference type="SUPFAM" id="SSF52518">
    <property type="entry name" value="Thiamin diphosphate-binding fold (THDP-binding)"/>
    <property type="match status" value="2"/>
</dbReference>
<comment type="cofactor">
    <cofactor evidence="10">
        <name>thiamine diphosphate</name>
        <dbReference type="ChEBI" id="CHEBI:58937"/>
    </cofactor>
    <text evidence="10">Binds 1 thiamine pyrophosphate per subunit.</text>
</comment>
<dbReference type="HAMAP" id="MF_00315">
    <property type="entry name" value="DXP_synth"/>
    <property type="match status" value="1"/>
</dbReference>
<keyword evidence="9 10" id="KW-0414">Isoprene biosynthesis</keyword>
<comment type="cofactor">
    <cofactor evidence="10">
        <name>Mg(2+)</name>
        <dbReference type="ChEBI" id="CHEBI:18420"/>
    </cofactor>
    <text evidence="10">Binds 1 Mg(2+) ion per subunit.</text>
</comment>
<dbReference type="PROSITE" id="PS00801">
    <property type="entry name" value="TRANSKETOLASE_1"/>
    <property type="match status" value="1"/>
</dbReference>
<comment type="pathway">
    <text evidence="1 10">Metabolic intermediate biosynthesis; 1-deoxy-D-xylulose 5-phosphate biosynthesis; 1-deoxy-D-xylulose 5-phosphate from D-glyceraldehyde 3-phosphate and pyruvate: step 1/1.</text>
</comment>
<evidence type="ECO:0000256" key="6">
    <source>
        <dbReference type="ARBA" id="ARBA00022842"/>
    </source>
</evidence>
<comment type="similarity">
    <text evidence="2 10">Belongs to the transketolase family. DXPS subfamily.</text>
</comment>
<keyword evidence="4 10" id="KW-0808">Transferase</keyword>
<dbReference type="Pfam" id="PF13292">
    <property type="entry name" value="DXP_synthase_N"/>
    <property type="match status" value="1"/>
</dbReference>
<dbReference type="SUPFAM" id="SSF52922">
    <property type="entry name" value="TK C-terminal domain-like"/>
    <property type="match status" value="1"/>
</dbReference>
<evidence type="ECO:0000256" key="4">
    <source>
        <dbReference type="ARBA" id="ARBA00022679"/>
    </source>
</evidence>
<dbReference type="PANTHER" id="PTHR43322:SF5">
    <property type="entry name" value="1-DEOXY-D-XYLULOSE-5-PHOSPHATE SYNTHASE, CHLOROPLASTIC"/>
    <property type="match status" value="1"/>
</dbReference>
<reference evidence="12 13" key="1">
    <citation type="submission" date="2023-08" db="EMBL/GenBank/DDBJ databases">
        <authorList>
            <person name="Park J.-S."/>
        </authorList>
    </citation>
    <scope>NUCLEOTIDE SEQUENCE [LARGE SCALE GENOMIC DNA]</scope>
    <source>
        <strain evidence="12 13">2205SS18-9</strain>
    </source>
</reference>
<gene>
    <name evidence="10 12" type="primary">dxs</name>
    <name evidence="12" type="ORF">Q5Y73_05810</name>
</gene>
<feature type="binding site" evidence="10">
    <location>
        <position position="368"/>
    </location>
    <ligand>
        <name>thiamine diphosphate</name>
        <dbReference type="ChEBI" id="CHEBI:58937"/>
    </ligand>
</feature>
<dbReference type="InterPro" id="IPR033248">
    <property type="entry name" value="Transketolase_C"/>
</dbReference>
<keyword evidence="13" id="KW-1185">Reference proteome</keyword>
<feature type="binding site" evidence="10">
    <location>
        <position position="284"/>
    </location>
    <ligand>
        <name>thiamine diphosphate</name>
        <dbReference type="ChEBI" id="CHEBI:58937"/>
    </ligand>
</feature>
<evidence type="ECO:0000313" key="13">
    <source>
        <dbReference type="Proteomes" id="UP001231941"/>
    </source>
</evidence>
<dbReference type="NCBIfam" id="NF003933">
    <property type="entry name" value="PRK05444.2-2"/>
    <property type="match status" value="1"/>
</dbReference>
<dbReference type="InterPro" id="IPR029061">
    <property type="entry name" value="THDP-binding"/>
</dbReference>